<dbReference type="InterPro" id="IPR011992">
    <property type="entry name" value="EF-hand-dom_pair"/>
</dbReference>
<dbReference type="Proteomes" id="UP001149954">
    <property type="component" value="Unassembled WGS sequence"/>
</dbReference>
<dbReference type="SUPFAM" id="SSF47473">
    <property type="entry name" value="EF-hand"/>
    <property type="match status" value="1"/>
</dbReference>
<name>A0A9W9Y5H3_9EURO</name>
<dbReference type="InterPro" id="IPR018247">
    <property type="entry name" value="EF_Hand_1_Ca_BS"/>
</dbReference>
<dbReference type="SMART" id="SM00054">
    <property type="entry name" value="EFh"/>
    <property type="match status" value="2"/>
</dbReference>
<dbReference type="InterPro" id="IPR002048">
    <property type="entry name" value="EF_hand_dom"/>
</dbReference>
<evidence type="ECO:0000259" key="2">
    <source>
        <dbReference type="PROSITE" id="PS50222"/>
    </source>
</evidence>
<dbReference type="Pfam" id="PF13499">
    <property type="entry name" value="EF-hand_7"/>
    <property type="match status" value="1"/>
</dbReference>
<evidence type="ECO:0000313" key="3">
    <source>
        <dbReference type="EMBL" id="KAJ5520203.1"/>
    </source>
</evidence>
<feature type="domain" description="EF-hand" evidence="2">
    <location>
        <begin position="7"/>
        <end position="42"/>
    </location>
</feature>
<keyword evidence="4" id="KW-1185">Reference proteome</keyword>
<dbReference type="PROSITE" id="PS50222">
    <property type="entry name" value="EF_HAND_2"/>
    <property type="match status" value="2"/>
</dbReference>
<dbReference type="CDD" id="cd00051">
    <property type="entry name" value="EFh"/>
    <property type="match status" value="1"/>
</dbReference>
<dbReference type="OrthoDB" id="26525at2759"/>
<feature type="domain" description="EF-hand" evidence="2">
    <location>
        <begin position="43"/>
        <end position="77"/>
    </location>
</feature>
<gene>
    <name evidence="3" type="ORF">N7463_000656</name>
</gene>
<reference evidence="3" key="1">
    <citation type="submission" date="2022-12" db="EMBL/GenBank/DDBJ databases">
        <authorList>
            <person name="Petersen C."/>
        </authorList>
    </citation>
    <scope>NUCLEOTIDE SEQUENCE</scope>
    <source>
        <strain evidence="3">IBT 29495</strain>
    </source>
</reference>
<dbReference type="AlphaFoldDB" id="A0A9W9Y5H3"/>
<evidence type="ECO:0000313" key="4">
    <source>
        <dbReference type="Proteomes" id="UP001149954"/>
    </source>
</evidence>
<organism evidence="3 4">
    <name type="scientific">Penicillium fimorum</name>
    <dbReference type="NCBI Taxonomy" id="1882269"/>
    <lineage>
        <taxon>Eukaryota</taxon>
        <taxon>Fungi</taxon>
        <taxon>Dikarya</taxon>
        <taxon>Ascomycota</taxon>
        <taxon>Pezizomycotina</taxon>
        <taxon>Eurotiomycetes</taxon>
        <taxon>Eurotiomycetidae</taxon>
        <taxon>Eurotiales</taxon>
        <taxon>Aspergillaceae</taxon>
        <taxon>Penicillium</taxon>
    </lineage>
</organism>
<dbReference type="Gene3D" id="1.10.238.10">
    <property type="entry name" value="EF-hand"/>
    <property type="match status" value="1"/>
</dbReference>
<evidence type="ECO:0000256" key="1">
    <source>
        <dbReference type="ARBA" id="ARBA00022837"/>
    </source>
</evidence>
<accession>A0A9W9Y5H3</accession>
<dbReference type="PROSITE" id="PS00018">
    <property type="entry name" value="EF_HAND_1"/>
    <property type="match status" value="2"/>
</dbReference>
<dbReference type="GO" id="GO:0005509">
    <property type="term" value="F:calcium ion binding"/>
    <property type="evidence" value="ECO:0007669"/>
    <property type="project" value="InterPro"/>
</dbReference>
<reference evidence="3" key="2">
    <citation type="journal article" date="2023" name="IMA Fungus">
        <title>Comparative genomic study of the Penicillium genus elucidates a diverse pangenome and 15 lateral gene transfer events.</title>
        <authorList>
            <person name="Petersen C."/>
            <person name="Sorensen T."/>
            <person name="Nielsen M.R."/>
            <person name="Sondergaard T.E."/>
            <person name="Sorensen J.L."/>
            <person name="Fitzpatrick D.A."/>
            <person name="Frisvad J.C."/>
            <person name="Nielsen K.L."/>
        </authorList>
    </citation>
    <scope>NUCLEOTIDE SEQUENCE</scope>
    <source>
        <strain evidence="3">IBT 29495</strain>
    </source>
</reference>
<dbReference type="EMBL" id="JAPWDS010000001">
    <property type="protein sequence ID" value="KAJ5520203.1"/>
    <property type="molecule type" value="Genomic_DNA"/>
</dbReference>
<keyword evidence="1" id="KW-0106">Calcium</keyword>
<protein>
    <submittedName>
        <fullName evidence="3">EF-hand</fullName>
    </submittedName>
</protein>
<sequence length="77" mass="8938">MSRYSREEVKKWKEVFKHADINNDRFITTDELIATAKKDGIEMSEEEADEHIKAFDNNGNGKIEFSEFLKVLGERGT</sequence>
<proteinExistence type="predicted"/>
<comment type="caution">
    <text evidence="3">The sequence shown here is derived from an EMBL/GenBank/DDBJ whole genome shotgun (WGS) entry which is preliminary data.</text>
</comment>